<dbReference type="SUPFAM" id="SSF52540">
    <property type="entry name" value="P-loop containing nucleoside triphosphate hydrolases"/>
    <property type="match status" value="1"/>
</dbReference>
<comment type="caution">
    <text evidence="3">The sequence shown here is derived from an EMBL/GenBank/DDBJ whole genome shotgun (WGS) entry which is preliminary data.</text>
</comment>
<accession>A0A9P5X906</accession>
<dbReference type="AlphaFoldDB" id="A0A9P5X906"/>
<dbReference type="EMBL" id="MU151294">
    <property type="protein sequence ID" value="KAF9445557.1"/>
    <property type="molecule type" value="Genomic_DNA"/>
</dbReference>
<dbReference type="PANTHER" id="PTHR10039:SF14">
    <property type="entry name" value="NACHT DOMAIN-CONTAINING PROTEIN"/>
    <property type="match status" value="1"/>
</dbReference>
<keyword evidence="4" id="KW-1185">Reference proteome</keyword>
<evidence type="ECO:0000313" key="3">
    <source>
        <dbReference type="EMBL" id="KAF9445557.1"/>
    </source>
</evidence>
<gene>
    <name evidence="3" type="ORF">P691DRAFT_762396</name>
</gene>
<proteinExistence type="predicted"/>
<dbReference type="OrthoDB" id="5106486at2759"/>
<sequence>MPLFDSSKHTTITGGHFIDHSTNNNISGQTGIDILREASNRDAAHDSAARDYDPRCLPGTREQHIEDVVYWAVPPAGADDPLPLFWMKGPAGVGKSAIAQTCAEKLKDLGKLGATFFFSRNGRDKAAEFIPTIIYQLSIKFPNYRALVDHRIRNDRAILDKTMAVQFEALVVEPLQELEKAGKGTGKRIAIIVDGLDECDSVEDQRKILKTIAAAARSGTTPFCWAFFSRPEPHIEGSFSHTDVTQITRTTVLPISNDADSDIELYLRDGFENILRDRDICVKSQWPSDGDIQVLVKASNGLFIYAATALRVVARAGFPEEALRAVCANTFGYTRNSPFAELDAFYMLIMRRIPPDVLHTVIFLCKLLCNAMPYADGIQTGVMLRSNMLGLSEIEFRTVCNHLSAVLYVHDHDDSFDSTQFGDTNRPFQRIAPAAIDLLKYDIRRRLGGSIYFYHKSFFDFLTDLTRSGTFCVVFSPGPDAYYKHCLGVVLKYEESYSLRGSGEV</sequence>
<name>A0A9P5X906_9AGAR</name>
<evidence type="ECO:0000259" key="2">
    <source>
        <dbReference type="Pfam" id="PF24883"/>
    </source>
</evidence>
<reference evidence="3" key="1">
    <citation type="submission" date="2020-11" db="EMBL/GenBank/DDBJ databases">
        <authorList>
            <consortium name="DOE Joint Genome Institute"/>
            <person name="Ahrendt S."/>
            <person name="Riley R."/>
            <person name="Andreopoulos W."/>
            <person name="Labutti K."/>
            <person name="Pangilinan J."/>
            <person name="Ruiz-Duenas F.J."/>
            <person name="Barrasa J.M."/>
            <person name="Sanchez-Garcia M."/>
            <person name="Camarero S."/>
            <person name="Miyauchi S."/>
            <person name="Serrano A."/>
            <person name="Linde D."/>
            <person name="Babiker R."/>
            <person name="Drula E."/>
            <person name="Ayuso-Fernandez I."/>
            <person name="Pacheco R."/>
            <person name="Padilla G."/>
            <person name="Ferreira P."/>
            <person name="Barriuso J."/>
            <person name="Kellner H."/>
            <person name="Castanera R."/>
            <person name="Alfaro M."/>
            <person name="Ramirez L."/>
            <person name="Pisabarro A.G."/>
            <person name="Kuo A."/>
            <person name="Tritt A."/>
            <person name="Lipzen A."/>
            <person name="He G."/>
            <person name="Yan M."/>
            <person name="Ng V."/>
            <person name="Cullen D."/>
            <person name="Martin F."/>
            <person name="Rosso M.-N."/>
            <person name="Henrissat B."/>
            <person name="Hibbett D."/>
            <person name="Martinez A.T."/>
            <person name="Grigoriev I.V."/>
        </authorList>
    </citation>
    <scope>NUCLEOTIDE SEQUENCE</scope>
    <source>
        <strain evidence="3">MF-IS2</strain>
    </source>
</reference>
<dbReference type="Gene3D" id="3.40.50.300">
    <property type="entry name" value="P-loop containing nucleotide triphosphate hydrolases"/>
    <property type="match status" value="1"/>
</dbReference>
<keyword evidence="1" id="KW-0677">Repeat</keyword>
<organism evidence="3 4">
    <name type="scientific">Macrolepiota fuliginosa MF-IS2</name>
    <dbReference type="NCBI Taxonomy" id="1400762"/>
    <lineage>
        <taxon>Eukaryota</taxon>
        <taxon>Fungi</taxon>
        <taxon>Dikarya</taxon>
        <taxon>Basidiomycota</taxon>
        <taxon>Agaricomycotina</taxon>
        <taxon>Agaricomycetes</taxon>
        <taxon>Agaricomycetidae</taxon>
        <taxon>Agaricales</taxon>
        <taxon>Agaricineae</taxon>
        <taxon>Agaricaceae</taxon>
        <taxon>Macrolepiota</taxon>
    </lineage>
</organism>
<evidence type="ECO:0000256" key="1">
    <source>
        <dbReference type="ARBA" id="ARBA00022737"/>
    </source>
</evidence>
<dbReference type="InterPro" id="IPR027417">
    <property type="entry name" value="P-loop_NTPase"/>
</dbReference>
<dbReference type="Proteomes" id="UP000807342">
    <property type="component" value="Unassembled WGS sequence"/>
</dbReference>
<dbReference type="PANTHER" id="PTHR10039">
    <property type="entry name" value="AMELOGENIN"/>
    <property type="match status" value="1"/>
</dbReference>
<dbReference type="Pfam" id="PF24883">
    <property type="entry name" value="NPHP3_N"/>
    <property type="match status" value="1"/>
</dbReference>
<protein>
    <recommendedName>
        <fullName evidence="2">Nephrocystin 3-like N-terminal domain-containing protein</fullName>
    </recommendedName>
</protein>
<evidence type="ECO:0000313" key="4">
    <source>
        <dbReference type="Proteomes" id="UP000807342"/>
    </source>
</evidence>
<dbReference type="InterPro" id="IPR056884">
    <property type="entry name" value="NPHP3-like_N"/>
</dbReference>
<feature type="domain" description="Nephrocystin 3-like N-terminal" evidence="2">
    <location>
        <begin position="83"/>
        <end position="230"/>
    </location>
</feature>